<dbReference type="RefSeq" id="WP_074894878.1">
    <property type="nucleotide sequence ID" value="NZ_CP031252.1"/>
</dbReference>
<dbReference type="SUPFAM" id="SSF52833">
    <property type="entry name" value="Thioredoxin-like"/>
    <property type="match status" value="1"/>
</dbReference>
<organism evidence="2 3">
    <name type="scientific">Neisseria elongata</name>
    <dbReference type="NCBI Taxonomy" id="495"/>
    <lineage>
        <taxon>Bacteria</taxon>
        <taxon>Pseudomonadati</taxon>
        <taxon>Pseudomonadota</taxon>
        <taxon>Betaproteobacteria</taxon>
        <taxon>Neisseriales</taxon>
        <taxon>Neisseriaceae</taxon>
        <taxon>Neisseria</taxon>
    </lineage>
</organism>
<dbReference type="Proteomes" id="UP000254927">
    <property type="component" value="Unassembled WGS sequence"/>
</dbReference>
<dbReference type="Pfam" id="PF08534">
    <property type="entry name" value="Redoxin"/>
    <property type="match status" value="1"/>
</dbReference>
<proteinExistence type="predicted"/>
<dbReference type="PROSITE" id="PS51352">
    <property type="entry name" value="THIOREDOXIN_2"/>
    <property type="match status" value="1"/>
</dbReference>
<protein>
    <submittedName>
        <fullName evidence="2">Putative thioredoxin</fullName>
    </submittedName>
</protein>
<evidence type="ECO:0000313" key="2">
    <source>
        <dbReference type="EMBL" id="STZ68432.1"/>
    </source>
</evidence>
<dbReference type="PANTHER" id="PTHR42852">
    <property type="entry name" value="THIOL:DISULFIDE INTERCHANGE PROTEIN DSBE"/>
    <property type="match status" value="1"/>
</dbReference>
<sequence>MKKLIPVAAAALIAGLLAFVLIPAKPAAPAFSLTSLNGRPVNNGTLNGKVSFINFWYPSCPGCVKEMPLVIKMAHDYQSRPDFQVIGISLPFDPLPAVQTYAAEKGMNFTVAYDGGKTTATAFGTQVYPTSVLINKKGEVLKTFVGEPDFAELYRQIDEELAK</sequence>
<dbReference type="GO" id="GO:0016491">
    <property type="term" value="F:oxidoreductase activity"/>
    <property type="evidence" value="ECO:0007669"/>
    <property type="project" value="InterPro"/>
</dbReference>
<dbReference type="Gene3D" id="3.40.30.10">
    <property type="entry name" value="Glutaredoxin"/>
    <property type="match status" value="1"/>
</dbReference>
<feature type="domain" description="Thioredoxin" evidence="1">
    <location>
        <begin position="22"/>
        <end position="162"/>
    </location>
</feature>
<dbReference type="PANTHER" id="PTHR42852:SF18">
    <property type="entry name" value="CHROMOSOME UNDETERMINED SCAFFOLD_47, WHOLE GENOME SHOTGUN SEQUENCE"/>
    <property type="match status" value="1"/>
</dbReference>
<dbReference type="GeneID" id="93352940"/>
<dbReference type="InterPro" id="IPR013766">
    <property type="entry name" value="Thioredoxin_domain"/>
</dbReference>
<dbReference type="InterPro" id="IPR013740">
    <property type="entry name" value="Redoxin"/>
</dbReference>
<dbReference type="EMBL" id="UGQW01000002">
    <property type="protein sequence ID" value="STZ68432.1"/>
    <property type="molecule type" value="Genomic_DNA"/>
</dbReference>
<dbReference type="CDD" id="cd02966">
    <property type="entry name" value="TlpA_like_family"/>
    <property type="match status" value="1"/>
</dbReference>
<dbReference type="InterPro" id="IPR036249">
    <property type="entry name" value="Thioredoxin-like_sf"/>
</dbReference>
<evidence type="ECO:0000259" key="1">
    <source>
        <dbReference type="PROSITE" id="PS51352"/>
    </source>
</evidence>
<reference evidence="2 3" key="1">
    <citation type="submission" date="2018-06" db="EMBL/GenBank/DDBJ databases">
        <authorList>
            <consortium name="Pathogen Informatics"/>
            <person name="Doyle S."/>
        </authorList>
    </citation>
    <scope>NUCLEOTIDE SEQUENCE [LARGE SCALE GENOMIC DNA]</scope>
    <source>
        <strain evidence="2 3">NCTC10660</strain>
    </source>
</reference>
<dbReference type="InterPro" id="IPR050553">
    <property type="entry name" value="Thioredoxin_ResA/DsbE_sf"/>
</dbReference>
<name>A0A378U263_NEIEL</name>
<evidence type="ECO:0000313" key="3">
    <source>
        <dbReference type="Proteomes" id="UP000254927"/>
    </source>
</evidence>
<accession>A0A378U263</accession>
<gene>
    <name evidence="2" type="primary">resA_1</name>
    <name evidence="2" type="ORF">NCTC10660_01951</name>
</gene>
<dbReference type="AlphaFoldDB" id="A0A378U263"/>